<comment type="caution">
    <text evidence="4">The sequence shown here is derived from an EMBL/GenBank/DDBJ whole genome shotgun (WGS) entry which is preliminary data.</text>
</comment>
<evidence type="ECO:0000256" key="2">
    <source>
        <dbReference type="RuleBase" id="RU003679"/>
    </source>
</evidence>
<dbReference type="InterPro" id="IPR001944">
    <property type="entry name" value="Glycoside_Hdrlase_35"/>
</dbReference>
<sequence length="786" mass="84795">MPHLEVPPEIEPPLAGHVAMGDPEHHLDAITVTSRYLTRAGRPWLPVMGEFHFSRYPAAEWAEELRKIRAGGITAVATYVFWNLHEEERGHYDWSGDRDLRSFVQACAGAGLDVVARVGPWAHGESRNGGFPDWLLAEPVRTRTDDPGYLAIVRPFLDQIAEQLRGLTRAEGGPIIAVQVENELYDQPGHLLTLKRMVREAGLDAPLWTATGWGHAQLPADELLPVFGGYSEAAWDDAHDGWPQQSRAHYFFGPGRDDDSIGADLRKDEDHTGGGTTDESHLARYPFATCELGGGMYTSYHRRPIVAADDIAALGLVKIGSGSSMQGYYLYHGASQKVGARSTLQESHATGYPNDCPVINYDFQAPLGDAGQFRPSWYALRRQNLWLADHGARLAPMTLHLPGDAPGDTADRETLRWAVRSDGDSGYLFVNNHQPVESLPEHPGVQFTVRLAGREITVPRRPVTIGSGAYFAWPLNQRVGAVTLVSATAQPLCDLTVGGVPTAVLGATAGLPVELVLDAGTAAAVEGPAAVSYETEQIVVSGIEPGPGALLRITAADGSQAAILLLDETSALHATRGRLWGADRLVISAAPVVLDEGTAVVYGPPAPVLVHPAVSGHPRQGVFSVHEPPVADVEPVPAAVTRVRAAGPARRPVLDAATGRASAPQDADFEQAAVLHVPVPDDVFADTGDEVLLRIHWTGDVGRAYVDGRLVADQFWYGPVWEIGLRRIRKEAVTHGIELRLLPLAEDAPIFVSPQVRPGAYPAGGLLDIRHIEFARQPRTVLADPR</sequence>
<dbReference type="Pfam" id="PF01301">
    <property type="entry name" value="Glyco_hydro_35"/>
    <property type="match status" value="1"/>
</dbReference>
<dbReference type="InterPro" id="IPR017853">
    <property type="entry name" value="GH"/>
</dbReference>
<dbReference type="EMBL" id="JBHTMK010000079">
    <property type="protein sequence ID" value="MFD1374269.1"/>
    <property type="molecule type" value="Genomic_DNA"/>
</dbReference>
<dbReference type="EC" id="3.2.1.23" evidence="4"/>
<feature type="domain" description="Glycoside hydrolase 35 catalytic" evidence="3">
    <location>
        <begin position="38"/>
        <end position="382"/>
    </location>
</feature>
<dbReference type="Proteomes" id="UP001597183">
    <property type="component" value="Unassembled WGS sequence"/>
</dbReference>
<dbReference type="PANTHER" id="PTHR23421">
    <property type="entry name" value="BETA-GALACTOSIDASE RELATED"/>
    <property type="match status" value="1"/>
</dbReference>
<evidence type="ECO:0000313" key="4">
    <source>
        <dbReference type="EMBL" id="MFD1374269.1"/>
    </source>
</evidence>
<proteinExistence type="inferred from homology"/>
<gene>
    <name evidence="4" type="ORF">ACFQ5G_53830</name>
</gene>
<dbReference type="SUPFAM" id="SSF51445">
    <property type="entry name" value="(Trans)glycosidases"/>
    <property type="match status" value="1"/>
</dbReference>
<accession>A0ABW4AU13</accession>
<evidence type="ECO:0000313" key="5">
    <source>
        <dbReference type="Proteomes" id="UP001597183"/>
    </source>
</evidence>
<name>A0ABW4AU13_9ACTN</name>
<protein>
    <submittedName>
        <fullName evidence="4">Beta-galactosidase</fullName>
        <ecNumber evidence="4">3.2.1.23</ecNumber>
    </submittedName>
</protein>
<evidence type="ECO:0000256" key="1">
    <source>
        <dbReference type="ARBA" id="ARBA00009809"/>
    </source>
</evidence>
<dbReference type="GO" id="GO:0004565">
    <property type="term" value="F:beta-galactosidase activity"/>
    <property type="evidence" value="ECO:0007669"/>
    <property type="project" value="UniProtKB-EC"/>
</dbReference>
<dbReference type="InterPro" id="IPR031330">
    <property type="entry name" value="Gly_Hdrlase_35_cat"/>
</dbReference>
<reference evidence="5" key="1">
    <citation type="journal article" date="2019" name="Int. J. Syst. Evol. Microbiol.">
        <title>The Global Catalogue of Microorganisms (GCM) 10K type strain sequencing project: providing services to taxonomists for standard genome sequencing and annotation.</title>
        <authorList>
            <consortium name="The Broad Institute Genomics Platform"/>
            <consortium name="The Broad Institute Genome Sequencing Center for Infectious Disease"/>
            <person name="Wu L."/>
            <person name="Ma J."/>
        </authorList>
    </citation>
    <scope>NUCLEOTIDE SEQUENCE [LARGE SCALE GENOMIC DNA]</scope>
    <source>
        <strain evidence="5">CCM 7526</strain>
    </source>
</reference>
<comment type="similarity">
    <text evidence="1 2">Belongs to the glycosyl hydrolase 35 family.</text>
</comment>
<organism evidence="4 5">
    <name type="scientific">Actinoplanes sichuanensis</name>
    <dbReference type="NCBI Taxonomy" id="512349"/>
    <lineage>
        <taxon>Bacteria</taxon>
        <taxon>Bacillati</taxon>
        <taxon>Actinomycetota</taxon>
        <taxon>Actinomycetes</taxon>
        <taxon>Micromonosporales</taxon>
        <taxon>Micromonosporaceae</taxon>
        <taxon>Actinoplanes</taxon>
    </lineage>
</organism>
<keyword evidence="4" id="KW-0326">Glycosidase</keyword>
<keyword evidence="5" id="KW-1185">Reference proteome</keyword>
<dbReference type="RefSeq" id="WP_317794134.1">
    <property type="nucleotide sequence ID" value="NZ_AP028461.1"/>
</dbReference>
<keyword evidence="4" id="KW-0378">Hydrolase</keyword>
<evidence type="ECO:0000259" key="3">
    <source>
        <dbReference type="Pfam" id="PF01301"/>
    </source>
</evidence>
<dbReference type="Gene3D" id="3.20.20.80">
    <property type="entry name" value="Glycosidases"/>
    <property type="match status" value="1"/>
</dbReference>
<dbReference type="PRINTS" id="PR00742">
    <property type="entry name" value="GLHYDRLASE35"/>
</dbReference>